<keyword evidence="3 6" id="KW-0812">Transmembrane</keyword>
<feature type="transmembrane region" description="Helical" evidence="6">
    <location>
        <begin position="380"/>
        <end position="405"/>
    </location>
</feature>
<feature type="transmembrane region" description="Helical" evidence="6">
    <location>
        <begin position="157"/>
        <end position="179"/>
    </location>
</feature>
<feature type="transmembrane region" description="Helical" evidence="6">
    <location>
        <begin position="130"/>
        <end position="151"/>
    </location>
</feature>
<dbReference type="Proteomes" id="UP000600363">
    <property type="component" value="Unassembled WGS sequence"/>
</dbReference>
<dbReference type="FunFam" id="1.20.1250.20:FF:000503">
    <property type="entry name" value="Drug resistance transporter, EmrB/QacA subfamily"/>
    <property type="match status" value="1"/>
</dbReference>
<accession>A0A832RU44</accession>
<evidence type="ECO:0000256" key="3">
    <source>
        <dbReference type="ARBA" id="ARBA00022692"/>
    </source>
</evidence>
<feature type="transmembrane region" description="Helical" evidence="6">
    <location>
        <begin position="38"/>
        <end position="59"/>
    </location>
</feature>
<proteinExistence type="predicted"/>
<dbReference type="PANTHER" id="PTHR42718">
    <property type="entry name" value="MAJOR FACILITATOR SUPERFAMILY MULTIDRUG TRANSPORTER MFSC"/>
    <property type="match status" value="1"/>
</dbReference>
<evidence type="ECO:0000256" key="2">
    <source>
        <dbReference type="ARBA" id="ARBA00022448"/>
    </source>
</evidence>
<feature type="transmembrane region" description="Helical" evidence="6">
    <location>
        <begin position="316"/>
        <end position="335"/>
    </location>
</feature>
<dbReference type="RefSeq" id="WP_042685508.1">
    <property type="nucleotide sequence ID" value="NZ_DUIH01000009.1"/>
</dbReference>
<dbReference type="InterPro" id="IPR036259">
    <property type="entry name" value="MFS_trans_sf"/>
</dbReference>
<keyword evidence="2" id="KW-0813">Transport</keyword>
<dbReference type="PROSITE" id="PS50850">
    <property type="entry name" value="MFS"/>
    <property type="match status" value="1"/>
</dbReference>
<dbReference type="EMBL" id="DUIH01000009">
    <property type="protein sequence ID" value="HIH69337.1"/>
    <property type="molecule type" value="Genomic_DNA"/>
</dbReference>
<evidence type="ECO:0000256" key="5">
    <source>
        <dbReference type="ARBA" id="ARBA00023136"/>
    </source>
</evidence>
<feature type="transmembrane region" description="Helical" evidence="6">
    <location>
        <begin position="191"/>
        <end position="208"/>
    </location>
</feature>
<evidence type="ECO:0000313" key="9">
    <source>
        <dbReference type="Proteomes" id="UP000600363"/>
    </source>
</evidence>
<feature type="transmembrane region" description="Helical" evidence="6">
    <location>
        <begin position="214"/>
        <end position="231"/>
    </location>
</feature>
<dbReference type="GO" id="GO:0022857">
    <property type="term" value="F:transmembrane transporter activity"/>
    <property type="evidence" value="ECO:0007669"/>
    <property type="project" value="InterPro"/>
</dbReference>
<dbReference type="PANTHER" id="PTHR42718:SF9">
    <property type="entry name" value="MAJOR FACILITATOR SUPERFAMILY MULTIDRUG TRANSPORTER MFSC"/>
    <property type="match status" value="1"/>
</dbReference>
<protein>
    <submittedName>
        <fullName evidence="8">MFS transporter</fullName>
    </submittedName>
</protein>
<feature type="transmembrane region" description="Helical" evidence="6">
    <location>
        <begin position="341"/>
        <end position="359"/>
    </location>
</feature>
<dbReference type="AlphaFoldDB" id="A0A832RU44"/>
<dbReference type="GO" id="GO:0016020">
    <property type="term" value="C:membrane"/>
    <property type="evidence" value="ECO:0007669"/>
    <property type="project" value="UniProtKB-SubCell"/>
</dbReference>
<dbReference type="Gene3D" id="1.20.1720.10">
    <property type="entry name" value="Multidrug resistance protein D"/>
    <property type="match status" value="1"/>
</dbReference>
<dbReference type="Gene3D" id="1.20.1250.20">
    <property type="entry name" value="MFS general substrate transporter like domains"/>
    <property type="match status" value="1"/>
</dbReference>
<evidence type="ECO:0000256" key="6">
    <source>
        <dbReference type="SAM" id="Phobius"/>
    </source>
</evidence>
<evidence type="ECO:0000256" key="4">
    <source>
        <dbReference type="ARBA" id="ARBA00022989"/>
    </source>
</evidence>
<keyword evidence="4 6" id="KW-1133">Transmembrane helix</keyword>
<feature type="transmembrane region" description="Helical" evidence="6">
    <location>
        <begin position="71"/>
        <end position="88"/>
    </location>
</feature>
<feature type="transmembrane region" description="Helical" evidence="6">
    <location>
        <begin position="288"/>
        <end position="309"/>
    </location>
</feature>
<name>A0A832RU44_9EURY</name>
<dbReference type="CDD" id="cd17321">
    <property type="entry name" value="MFS_MMR_MDR_like"/>
    <property type="match status" value="1"/>
</dbReference>
<feature type="transmembrane region" description="Helical" evidence="6">
    <location>
        <begin position="425"/>
        <end position="442"/>
    </location>
</feature>
<reference evidence="8" key="1">
    <citation type="journal article" date="2020" name="bioRxiv">
        <title>A rank-normalized archaeal taxonomy based on genome phylogeny resolves widespread incomplete and uneven classifications.</title>
        <authorList>
            <person name="Rinke C."/>
            <person name="Chuvochina M."/>
            <person name="Mussig A.J."/>
            <person name="Chaumeil P.-A."/>
            <person name="Waite D.W."/>
            <person name="Whitman W.B."/>
            <person name="Parks D.H."/>
            <person name="Hugenholtz P."/>
        </authorList>
    </citation>
    <scope>NUCLEOTIDE SEQUENCE</scope>
    <source>
        <strain evidence="8">UBA12518</strain>
    </source>
</reference>
<evidence type="ECO:0000259" key="7">
    <source>
        <dbReference type="PROSITE" id="PS50850"/>
    </source>
</evidence>
<keyword evidence="5 6" id="KW-0472">Membrane</keyword>
<dbReference type="InterPro" id="IPR011701">
    <property type="entry name" value="MFS"/>
</dbReference>
<comment type="caution">
    <text evidence="8">The sequence shown here is derived from an EMBL/GenBank/DDBJ whole genome shotgun (WGS) entry which is preliminary data.</text>
</comment>
<sequence length="447" mass="48497">MRRAALLTITLASFLTPFALSSVNVALPMIGKGFAVDAITLNWIATAYLLSSAMFLIPFGRIADIKGRRMVFVLGVGVFTAGSLFSGLSTSAEMLIAFRVLQGIGGAMVFATGMAILISVFPLNERGKVLGINVASVYTGLSLGPFFGGILTQNFGWRSVFLVNVPLGIIVVAVALWKLKAEWADAKEERFDLVGSAIYSLMLVLIMIGVSESTLILITAGLALLIVFIVWESRIEHPVLEIRLFRRNITFAFSNLAALLNYAATFAVTYLLSLYLQYIKALTPQQAGFILIAQPVVQAMLSPFAGWLSDRIEPRVVASTGMVLTALGLFIFSNINESTEISMIVANLMLLGLGFALFSSPNTNAIMSSVERRFYGIASATLATMRSVGQMFSMTIVMLIFAIYIGKTLITPEVYPLLIEATRTSFAIFSVLCFFGIFASLARGRIR</sequence>
<feature type="transmembrane region" description="Helical" evidence="6">
    <location>
        <begin position="100"/>
        <end position="123"/>
    </location>
</feature>
<evidence type="ECO:0000313" key="8">
    <source>
        <dbReference type="EMBL" id="HIH69337.1"/>
    </source>
</evidence>
<dbReference type="Pfam" id="PF07690">
    <property type="entry name" value="MFS_1"/>
    <property type="match status" value="2"/>
</dbReference>
<evidence type="ECO:0000256" key="1">
    <source>
        <dbReference type="ARBA" id="ARBA00004141"/>
    </source>
</evidence>
<feature type="transmembrane region" description="Helical" evidence="6">
    <location>
        <begin position="252"/>
        <end position="276"/>
    </location>
</feature>
<comment type="subcellular location">
    <subcellularLocation>
        <location evidence="1">Membrane</location>
        <topology evidence="1">Multi-pass membrane protein</topology>
    </subcellularLocation>
</comment>
<organism evidence="8 9">
    <name type="scientific">Methermicoccus shengliensis</name>
    <dbReference type="NCBI Taxonomy" id="660064"/>
    <lineage>
        <taxon>Archaea</taxon>
        <taxon>Methanobacteriati</taxon>
        <taxon>Methanobacteriota</taxon>
        <taxon>Stenosarchaea group</taxon>
        <taxon>Methanomicrobia</taxon>
        <taxon>Methanosarcinales</taxon>
        <taxon>Methermicoccaceae</taxon>
        <taxon>Methermicoccus</taxon>
    </lineage>
</organism>
<gene>
    <name evidence="8" type="ORF">HA299_01760</name>
</gene>
<dbReference type="SUPFAM" id="SSF103473">
    <property type="entry name" value="MFS general substrate transporter"/>
    <property type="match status" value="1"/>
</dbReference>
<feature type="domain" description="Major facilitator superfamily (MFS) profile" evidence="7">
    <location>
        <begin position="5"/>
        <end position="447"/>
    </location>
</feature>
<dbReference type="InterPro" id="IPR020846">
    <property type="entry name" value="MFS_dom"/>
</dbReference>